<keyword evidence="2" id="KW-1185">Reference proteome</keyword>
<dbReference type="Proteomes" id="UP000324233">
    <property type="component" value="Chromosome"/>
</dbReference>
<evidence type="ECO:0000313" key="1">
    <source>
        <dbReference type="EMBL" id="QEH31822.1"/>
    </source>
</evidence>
<sequence length="183" mass="19144">MKHHRLRPGFEALEGKLLLSAAGIAAAPGATAAVARAGAKAQLHVPNFTLIIPGYFGPRSPSSQHPLGVPWNYSVQFSKPFQRKGRVDIGNFRSSQLVPAAGDSPDFSGMTVTLTSSKGSVTATLSDSTSKSYRFSITSADGQLATELGRSGSVAASKRRLGTSGPGKLHADNLKFTFDRAAS</sequence>
<organism evidence="1 2">
    <name type="scientific">Aquisphaera giovannonii</name>
    <dbReference type="NCBI Taxonomy" id="406548"/>
    <lineage>
        <taxon>Bacteria</taxon>
        <taxon>Pseudomonadati</taxon>
        <taxon>Planctomycetota</taxon>
        <taxon>Planctomycetia</taxon>
        <taxon>Isosphaerales</taxon>
        <taxon>Isosphaeraceae</taxon>
        <taxon>Aquisphaera</taxon>
    </lineage>
</organism>
<dbReference type="RefSeq" id="WP_168221524.1">
    <property type="nucleotide sequence ID" value="NZ_CP042997.1"/>
</dbReference>
<evidence type="ECO:0000313" key="2">
    <source>
        <dbReference type="Proteomes" id="UP000324233"/>
    </source>
</evidence>
<name>A0A5B9VU21_9BACT</name>
<dbReference type="EMBL" id="CP042997">
    <property type="protein sequence ID" value="QEH31822.1"/>
    <property type="molecule type" value="Genomic_DNA"/>
</dbReference>
<dbReference type="NCBIfam" id="NF012209">
    <property type="entry name" value="LEPR-8K"/>
    <property type="match status" value="1"/>
</dbReference>
<gene>
    <name evidence="1" type="ORF">OJF2_02870</name>
</gene>
<dbReference type="InterPro" id="IPR053786">
    <property type="entry name" value="LEPRxLL_CS"/>
</dbReference>
<protein>
    <submittedName>
        <fullName evidence="1">Uncharacterized protein</fullName>
    </submittedName>
</protein>
<accession>A0A5B9VU21</accession>
<proteinExistence type="predicted"/>
<dbReference type="KEGG" id="agv:OJF2_02870"/>
<reference evidence="1 2" key="1">
    <citation type="submission" date="2019-08" db="EMBL/GenBank/DDBJ databases">
        <title>Deep-cultivation of Planctomycetes and their phenomic and genomic characterization uncovers novel biology.</title>
        <authorList>
            <person name="Wiegand S."/>
            <person name="Jogler M."/>
            <person name="Boedeker C."/>
            <person name="Pinto D."/>
            <person name="Vollmers J."/>
            <person name="Rivas-Marin E."/>
            <person name="Kohn T."/>
            <person name="Peeters S.H."/>
            <person name="Heuer A."/>
            <person name="Rast P."/>
            <person name="Oberbeckmann S."/>
            <person name="Bunk B."/>
            <person name="Jeske O."/>
            <person name="Meyerdierks A."/>
            <person name="Storesund J.E."/>
            <person name="Kallscheuer N."/>
            <person name="Luecker S."/>
            <person name="Lage O.M."/>
            <person name="Pohl T."/>
            <person name="Merkel B.J."/>
            <person name="Hornburger P."/>
            <person name="Mueller R.-W."/>
            <person name="Bruemmer F."/>
            <person name="Labrenz M."/>
            <person name="Spormann A.M."/>
            <person name="Op den Camp H."/>
            <person name="Overmann J."/>
            <person name="Amann R."/>
            <person name="Jetten M.S.M."/>
            <person name="Mascher T."/>
            <person name="Medema M.H."/>
            <person name="Devos D.P."/>
            <person name="Kaster A.-K."/>
            <person name="Ovreas L."/>
            <person name="Rohde M."/>
            <person name="Galperin M.Y."/>
            <person name="Jogler C."/>
        </authorList>
    </citation>
    <scope>NUCLEOTIDE SEQUENCE [LARGE SCALE GENOMIC DNA]</scope>
    <source>
        <strain evidence="1 2">OJF2</strain>
    </source>
</reference>
<dbReference type="AlphaFoldDB" id="A0A5B9VU21"/>